<dbReference type="RefSeq" id="WP_156338339.1">
    <property type="nucleotide sequence ID" value="NZ_CP012159.1"/>
</dbReference>
<keyword evidence="1" id="KW-0732">Signal</keyword>
<protein>
    <recommendedName>
        <fullName evidence="4">DUF1585 domain-containing protein</fullName>
    </recommendedName>
</protein>
<evidence type="ECO:0008006" key="4">
    <source>
        <dbReference type="Google" id="ProtNLM"/>
    </source>
</evidence>
<dbReference type="KEGG" id="ccro:CMC5_015750"/>
<organism evidence="2 3">
    <name type="scientific">Chondromyces crocatus</name>
    <dbReference type="NCBI Taxonomy" id="52"/>
    <lineage>
        <taxon>Bacteria</taxon>
        <taxon>Pseudomonadati</taxon>
        <taxon>Myxococcota</taxon>
        <taxon>Polyangia</taxon>
        <taxon>Polyangiales</taxon>
        <taxon>Polyangiaceae</taxon>
        <taxon>Chondromyces</taxon>
    </lineage>
</organism>
<reference evidence="2 3" key="1">
    <citation type="submission" date="2015-07" db="EMBL/GenBank/DDBJ databases">
        <title>Genome analysis of myxobacterium Chondromyces crocatus Cm c5 reveals a high potential for natural compound synthesis and the genetic basis for the loss of fruiting body formation.</title>
        <authorList>
            <person name="Zaburannyi N."/>
            <person name="Bunk B."/>
            <person name="Maier J."/>
            <person name="Overmann J."/>
            <person name="Mueller R."/>
        </authorList>
    </citation>
    <scope>NUCLEOTIDE SEQUENCE [LARGE SCALE GENOMIC DNA]</scope>
    <source>
        <strain evidence="2 3">Cm c5</strain>
    </source>
</reference>
<feature type="signal peptide" evidence="1">
    <location>
        <begin position="1"/>
        <end position="24"/>
    </location>
</feature>
<dbReference type="Proteomes" id="UP000067626">
    <property type="component" value="Chromosome"/>
</dbReference>
<name>A0A0K1E9A5_CHOCO</name>
<dbReference type="STRING" id="52.CMC5_015750"/>
<dbReference type="AlphaFoldDB" id="A0A0K1E9A5"/>
<accession>A0A0K1E9A5</accession>
<evidence type="ECO:0000256" key="1">
    <source>
        <dbReference type="SAM" id="SignalP"/>
    </source>
</evidence>
<dbReference type="OrthoDB" id="5480349at2"/>
<keyword evidence="3" id="KW-1185">Reference proteome</keyword>
<gene>
    <name evidence="2" type="ORF">CMC5_015750</name>
</gene>
<dbReference type="EMBL" id="CP012159">
    <property type="protein sequence ID" value="AKT37434.1"/>
    <property type="molecule type" value="Genomic_DNA"/>
</dbReference>
<evidence type="ECO:0000313" key="3">
    <source>
        <dbReference type="Proteomes" id="UP000067626"/>
    </source>
</evidence>
<proteinExistence type="predicted"/>
<sequence length="550" mass="61178">MMSHRSWQALSFALVTSLSSSAMAEEDQCYLHRELSVERQLRRLSLDLRGVVPDVAEYAAVEGLDEIPEAIVKTYLESDEFRIQMRRHHENLLWTNPNVALANVGFALGSTRFADTTLVYHVTAAGTSRLYRGGDGTHYCQNRPQSELGYQPDGLPVAESMGVDGTGEFFAEGWVEIHPYWEADPSKTIKVCAFDAQATTEYTLPPGDVDAGTHTCDSPVSTKSKSCGCGPDLAYCMLTSVVQPQVLASMREQLLRLVDDYTDGTRPYSGLISTKRSWVNGPLAHYFHYLGRRQTFSLTQNIHQPADGLLPEVPYTAVDQWVEVEREAPHAGILTLPAFLLRFQTNRARANRYRIAFEGQHFQPAGTKDTGCAKEGDDLTQRCVCRSCHVTLEPLSAHFGLFVESGSTVLSDFETEFPTASACANGYAPRSAAWCARYYSPVPDAVDPDIRPYRLKALEYDDAAHPLIGPNFSAGPEGLAQKNIESGLFHEVATRNLFELLMKRSPDLDPTSTQGESKLIQQLAEEFRAHDNFKLLVARLIQLPAYRRMP</sequence>
<feature type="chain" id="PRO_5005459083" description="DUF1585 domain-containing protein" evidence="1">
    <location>
        <begin position="25"/>
        <end position="550"/>
    </location>
</feature>
<evidence type="ECO:0000313" key="2">
    <source>
        <dbReference type="EMBL" id="AKT37434.1"/>
    </source>
</evidence>